<evidence type="ECO:0000256" key="3">
    <source>
        <dbReference type="ARBA" id="ARBA00009563"/>
    </source>
</evidence>
<dbReference type="InterPro" id="IPR017432">
    <property type="entry name" value="Distrobrevin"/>
</dbReference>
<dbReference type="Pfam" id="PF09068">
    <property type="entry name" value="EF-hand_2"/>
    <property type="match status" value="1"/>
</dbReference>
<protein>
    <recommendedName>
        <fullName evidence="14">Dystrobrevin</fullName>
    </recommendedName>
</protein>
<feature type="compositionally biased region" description="Polar residues" evidence="16">
    <location>
        <begin position="516"/>
        <end position="527"/>
    </location>
</feature>
<evidence type="ECO:0000256" key="5">
    <source>
        <dbReference type="ARBA" id="ARBA00022490"/>
    </source>
</evidence>
<dbReference type="GO" id="GO:0005737">
    <property type="term" value="C:cytoplasm"/>
    <property type="evidence" value="ECO:0007669"/>
    <property type="project" value="UniProtKB-SubCell"/>
</dbReference>
<dbReference type="InterPro" id="IPR011992">
    <property type="entry name" value="EF-hand-dom_pair"/>
</dbReference>
<dbReference type="Gene3D" id="1.10.238.10">
    <property type="entry name" value="EF-hand"/>
    <property type="match status" value="2"/>
</dbReference>
<evidence type="ECO:0000256" key="7">
    <source>
        <dbReference type="ARBA" id="ARBA00022723"/>
    </source>
</evidence>
<evidence type="ECO:0000313" key="18">
    <source>
        <dbReference type="Ensembl" id="ENSTMTP00000014428.1"/>
    </source>
</evidence>
<gene>
    <name evidence="18" type="primary">DTNB</name>
</gene>
<evidence type="ECO:0000256" key="15">
    <source>
        <dbReference type="PROSITE-ProRule" id="PRU00228"/>
    </source>
</evidence>
<name>A0A674J1G7_9SAUR</name>
<accession>A0A674J1G7</accession>
<evidence type="ECO:0000256" key="2">
    <source>
        <dbReference type="ARBA" id="ARBA00004496"/>
    </source>
</evidence>
<evidence type="ECO:0000256" key="14">
    <source>
        <dbReference type="PIRNR" id="PIRNR038204"/>
    </source>
</evidence>
<dbReference type="GO" id="GO:0099536">
    <property type="term" value="P:synaptic signaling"/>
    <property type="evidence" value="ECO:0007669"/>
    <property type="project" value="TreeGrafter"/>
</dbReference>
<dbReference type="PROSITE" id="PS50135">
    <property type="entry name" value="ZF_ZZ_2"/>
    <property type="match status" value="1"/>
</dbReference>
<dbReference type="SMART" id="SM00291">
    <property type="entry name" value="ZnF_ZZ"/>
    <property type="match status" value="1"/>
</dbReference>
<dbReference type="SUPFAM" id="SSF57850">
    <property type="entry name" value="RING/U-box"/>
    <property type="match status" value="1"/>
</dbReference>
<evidence type="ECO:0000256" key="12">
    <source>
        <dbReference type="ARBA" id="ARBA00023136"/>
    </source>
</evidence>
<dbReference type="Pfam" id="PF09069">
    <property type="entry name" value="EF-hand_3"/>
    <property type="match status" value="1"/>
</dbReference>
<keyword evidence="6" id="KW-0597">Phosphoprotein</keyword>
<comment type="subcellular location">
    <subcellularLocation>
        <location evidence="1">Cell membrane</location>
    </subcellularLocation>
    <subcellularLocation>
        <location evidence="2 14">Cytoplasm</location>
    </subcellularLocation>
    <subcellularLocation>
        <location evidence="13">Synapse</location>
    </subcellularLocation>
</comment>
<dbReference type="Pfam" id="PF00569">
    <property type="entry name" value="ZZ"/>
    <property type="match status" value="1"/>
</dbReference>
<comment type="similarity">
    <text evidence="3 14">Belongs to the dystrophin family. Dystrobrevin subfamily.</text>
</comment>
<sequence>LIQRGGQDGEHHTHQGPGRAQNFDVIRLSTYRTACKLRFVQKRCNLHLVDIWNMIEAFRDNGLNTLDHNTEISVSRLETIISSIYYQLNKRLPSTHQISVEQSISLLLNFMIAAYDSEGHGKLTVFSVKAMLATMCGGKIQDKLRYIFSQMSDSNGLMIFTKFDQFLREVLKLPTAVFEGPSFGYTEHSVRTCFPQQKKITLNMFLDTLMVDPPPQCLVWLPLMHRLAHVENVFHPVECSYCRCESMMGFRYRCQQCHNYQLCQNCFWRGHANGPHSNQHQMKEHSSWKSPAKKLSHAISKSLGCVPTREPPHPVFPEQPEKPLDLAHIVPPRPLTNMNDTMVTHMSSGAPTPTKSVLDSPSRLDEEHRLIARYAARLAAEAGNAPRPPTDLGFNFDVNKQQRQLIAELENKNREILQEIQRLRLEHEQASQPTPEKAQQNPTLLAELRLLRQRKDELEQRMSALQESRRELMVQLEGLMKLLKEEEQKQAAQAASSPHSSPTHGASRPMPMPVRATSTGSTPTHVPQDSLAGVGGDVQEAFAQGECSTNQNPCYCQTLK</sequence>
<dbReference type="FunFam" id="1.10.238.10:FF:000016">
    <property type="entry name" value="Dystrobrevin alpha"/>
    <property type="match status" value="1"/>
</dbReference>
<evidence type="ECO:0000256" key="6">
    <source>
        <dbReference type="ARBA" id="ARBA00022553"/>
    </source>
</evidence>
<dbReference type="InterPro" id="IPR043145">
    <property type="entry name" value="Znf_ZZ_sf"/>
</dbReference>
<dbReference type="GeneTree" id="ENSGT00940000153897"/>
<evidence type="ECO:0000259" key="17">
    <source>
        <dbReference type="PROSITE" id="PS50135"/>
    </source>
</evidence>
<dbReference type="SUPFAM" id="SSF47473">
    <property type="entry name" value="EF-hand"/>
    <property type="match status" value="2"/>
</dbReference>
<keyword evidence="5 14" id="KW-0963">Cytoplasm</keyword>
<dbReference type="GO" id="GO:0008270">
    <property type="term" value="F:zinc ion binding"/>
    <property type="evidence" value="ECO:0007669"/>
    <property type="project" value="UniProtKB-KW"/>
</dbReference>
<dbReference type="Gene3D" id="3.30.60.90">
    <property type="match status" value="1"/>
</dbReference>
<evidence type="ECO:0000256" key="9">
    <source>
        <dbReference type="ARBA" id="ARBA00022833"/>
    </source>
</evidence>
<keyword evidence="7" id="KW-0479">Metal-binding</keyword>
<dbReference type="GO" id="GO:0045202">
    <property type="term" value="C:synapse"/>
    <property type="evidence" value="ECO:0007669"/>
    <property type="project" value="UniProtKB-SubCell"/>
</dbReference>
<dbReference type="AlphaFoldDB" id="A0A674J1G7"/>
<dbReference type="PANTHER" id="PTHR12268">
    <property type="entry name" value="E3 UBIQUITIN-PROTEIN LIGASE KCMF1"/>
    <property type="match status" value="1"/>
</dbReference>
<dbReference type="InterPro" id="IPR015153">
    <property type="entry name" value="EF-hand_dom_typ1"/>
</dbReference>
<keyword evidence="10" id="KW-0770">Synapse</keyword>
<evidence type="ECO:0000256" key="16">
    <source>
        <dbReference type="SAM" id="MobiDB-lite"/>
    </source>
</evidence>
<evidence type="ECO:0000256" key="11">
    <source>
        <dbReference type="ARBA" id="ARBA00023054"/>
    </source>
</evidence>
<dbReference type="PROSITE" id="PS01357">
    <property type="entry name" value="ZF_ZZ_1"/>
    <property type="match status" value="1"/>
</dbReference>
<reference evidence="18" key="2">
    <citation type="submission" date="2025-09" db="UniProtKB">
        <authorList>
            <consortium name="Ensembl"/>
        </authorList>
    </citation>
    <scope>IDENTIFICATION</scope>
</reference>
<dbReference type="PIRSF" id="PIRSF038204">
    <property type="entry name" value="Distrobrevin"/>
    <property type="match status" value="1"/>
</dbReference>
<evidence type="ECO:0000256" key="13">
    <source>
        <dbReference type="ARBA" id="ARBA00034103"/>
    </source>
</evidence>
<keyword evidence="11" id="KW-0175">Coiled coil</keyword>
<dbReference type="InterPro" id="IPR050774">
    <property type="entry name" value="KCMF1/Dystrophin"/>
</dbReference>
<dbReference type="CDD" id="cd02334">
    <property type="entry name" value="ZZ_dystrophin"/>
    <property type="match status" value="1"/>
</dbReference>
<dbReference type="FunFam" id="3.30.60.90:FF:000002">
    <property type="entry name" value="Dystrobrevin alpha"/>
    <property type="match status" value="1"/>
</dbReference>
<evidence type="ECO:0000256" key="10">
    <source>
        <dbReference type="ARBA" id="ARBA00023018"/>
    </source>
</evidence>
<dbReference type="Proteomes" id="UP000472274">
    <property type="component" value="Unplaced"/>
</dbReference>
<reference evidence="18" key="1">
    <citation type="submission" date="2025-08" db="UniProtKB">
        <authorList>
            <consortium name="Ensembl"/>
        </authorList>
    </citation>
    <scope>IDENTIFICATION</scope>
</reference>
<evidence type="ECO:0000256" key="8">
    <source>
        <dbReference type="ARBA" id="ARBA00022771"/>
    </source>
</evidence>
<evidence type="ECO:0000256" key="1">
    <source>
        <dbReference type="ARBA" id="ARBA00004236"/>
    </source>
</evidence>
<dbReference type="Ensembl" id="ENSTMTT00000014919.1">
    <property type="protein sequence ID" value="ENSTMTP00000014428.1"/>
    <property type="gene ID" value="ENSTMTG00000009665.1"/>
</dbReference>
<dbReference type="InterPro" id="IPR000433">
    <property type="entry name" value="Znf_ZZ"/>
</dbReference>
<proteinExistence type="inferred from homology"/>
<keyword evidence="19" id="KW-1185">Reference proteome</keyword>
<dbReference type="CDD" id="cd16250">
    <property type="entry name" value="EFh_DTNB"/>
    <property type="match status" value="1"/>
</dbReference>
<feature type="region of interest" description="Disordered" evidence="16">
    <location>
        <begin position="486"/>
        <end position="533"/>
    </location>
</feature>
<dbReference type="InterPro" id="IPR015154">
    <property type="entry name" value="EF-hand_dom_typ2"/>
</dbReference>
<organism evidence="18 19">
    <name type="scientific">Terrapene triunguis</name>
    <name type="common">Three-toed box turtle</name>
    <dbReference type="NCBI Taxonomy" id="2587831"/>
    <lineage>
        <taxon>Eukaryota</taxon>
        <taxon>Metazoa</taxon>
        <taxon>Chordata</taxon>
        <taxon>Craniata</taxon>
        <taxon>Vertebrata</taxon>
        <taxon>Euteleostomi</taxon>
        <taxon>Archelosauria</taxon>
        <taxon>Testudinata</taxon>
        <taxon>Testudines</taxon>
        <taxon>Cryptodira</taxon>
        <taxon>Durocryptodira</taxon>
        <taxon>Testudinoidea</taxon>
        <taxon>Emydidae</taxon>
        <taxon>Terrapene</taxon>
    </lineage>
</organism>
<dbReference type="PANTHER" id="PTHR12268:SF22">
    <property type="entry name" value="DYSTROBREVIN BETA"/>
    <property type="match status" value="1"/>
</dbReference>
<keyword evidence="4" id="KW-1003">Cell membrane</keyword>
<keyword evidence="12" id="KW-0472">Membrane</keyword>
<dbReference type="GO" id="GO:0005886">
    <property type="term" value="C:plasma membrane"/>
    <property type="evidence" value="ECO:0007669"/>
    <property type="project" value="UniProtKB-SubCell"/>
</dbReference>
<keyword evidence="9" id="KW-0862">Zinc</keyword>
<keyword evidence="8 15" id="KW-0863">Zinc-finger</keyword>
<evidence type="ECO:0000313" key="19">
    <source>
        <dbReference type="Proteomes" id="UP000472274"/>
    </source>
</evidence>
<evidence type="ECO:0000256" key="4">
    <source>
        <dbReference type="ARBA" id="ARBA00022475"/>
    </source>
</evidence>
<feature type="domain" description="ZZ-type" evidence="17">
    <location>
        <begin position="234"/>
        <end position="290"/>
    </location>
</feature>
<dbReference type="FunFam" id="1.10.238.10:FF:000014">
    <property type="entry name" value="Dystrobrevin alpha"/>
    <property type="match status" value="1"/>
</dbReference>